<dbReference type="AlphaFoldDB" id="H6L217"/>
<feature type="compositionally biased region" description="Basic and acidic residues" evidence="1">
    <location>
        <begin position="22"/>
        <end position="35"/>
    </location>
</feature>
<evidence type="ECO:0000313" key="2">
    <source>
        <dbReference type="EMBL" id="AFC23554.1"/>
    </source>
</evidence>
<feature type="region of interest" description="Disordered" evidence="1">
    <location>
        <begin position="22"/>
        <end position="50"/>
    </location>
</feature>
<organism evidence="2 3">
    <name type="scientific">Saprospira grandis (strain Lewin)</name>
    <dbReference type="NCBI Taxonomy" id="984262"/>
    <lineage>
        <taxon>Bacteria</taxon>
        <taxon>Pseudomonadati</taxon>
        <taxon>Bacteroidota</taxon>
        <taxon>Saprospiria</taxon>
        <taxon>Saprospirales</taxon>
        <taxon>Saprospiraceae</taxon>
        <taxon>Saprospira</taxon>
    </lineage>
</organism>
<dbReference type="STRING" id="984262.SGRA_0816"/>
<dbReference type="RefSeq" id="WP_015691206.1">
    <property type="nucleotide sequence ID" value="NC_016940.1"/>
</dbReference>
<evidence type="ECO:0000313" key="3">
    <source>
        <dbReference type="Proteomes" id="UP000007519"/>
    </source>
</evidence>
<protein>
    <recommendedName>
        <fullName evidence="4">Lipoprotein</fullName>
    </recommendedName>
</protein>
<evidence type="ECO:0000256" key="1">
    <source>
        <dbReference type="SAM" id="MobiDB-lite"/>
    </source>
</evidence>
<dbReference type="HOGENOM" id="CLU_1325572_0_0_10"/>
<reference evidence="2 3" key="1">
    <citation type="journal article" date="2012" name="Stand. Genomic Sci.">
        <title>Complete genome sequencing and analysis of Saprospira grandis str. Lewin, a predatory marine bacterium.</title>
        <authorList>
            <person name="Saw J.H."/>
            <person name="Yuryev A."/>
            <person name="Kanbe M."/>
            <person name="Hou S."/>
            <person name="Young A.G."/>
            <person name="Aizawa S."/>
            <person name="Alam M."/>
        </authorList>
    </citation>
    <scope>NUCLEOTIDE SEQUENCE [LARGE SCALE GENOMIC DNA]</scope>
    <source>
        <strain evidence="2 3">Lewin</strain>
    </source>
</reference>
<evidence type="ECO:0008006" key="4">
    <source>
        <dbReference type="Google" id="ProtNLM"/>
    </source>
</evidence>
<dbReference type="PROSITE" id="PS51257">
    <property type="entry name" value="PROKAR_LIPOPROTEIN"/>
    <property type="match status" value="1"/>
</dbReference>
<keyword evidence="3" id="KW-1185">Reference proteome</keyword>
<name>H6L217_SAPGL</name>
<dbReference type="EMBL" id="CP002831">
    <property type="protein sequence ID" value="AFC23554.1"/>
    <property type="molecule type" value="Genomic_DNA"/>
</dbReference>
<dbReference type="OrthoDB" id="6872006at2"/>
<dbReference type="KEGG" id="sgn:SGRA_0816"/>
<gene>
    <name evidence="2" type="ordered locus">SGRA_0816</name>
</gene>
<dbReference type="Proteomes" id="UP000007519">
    <property type="component" value="Chromosome"/>
</dbReference>
<accession>H6L217</accession>
<sequence length="207" mass="22844">MKKSSLFLLSLCFASFLGGCQEKKPAKATPVKEESADSSQQEQPKKQKGIDEKYRKWMEAQFAAGKACPEADCNPESWMKKIEAGEEACNTGLPDEIQNWMQADINGDGIMDAVANVPLLQCDGGKSQATAVHLLVFLSDGQGDFAVLDDPSILRKGASVERIDSLFADGRLQMYYGDFAQEDPLCCPSLEERKQFKYEAGLFKLLK</sequence>
<proteinExistence type="predicted"/>